<dbReference type="AlphaFoldDB" id="A0A329MPP2"/>
<accession>A0A329MPP2</accession>
<comment type="cofactor">
    <cofactor evidence="1 4">
        <name>pyridoxal 5'-phosphate</name>
        <dbReference type="ChEBI" id="CHEBI:597326"/>
    </cofactor>
</comment>
<protein>
    <recommendedName>
        <fullName evidence="7">Aminotransferase class V-fold PLP-dependent enzyme</fullName>
    </recommendedName>
</protein>
<dbReference type="PANTHER" id="PTHR32328">
    <property type="entry name" value="L-SERYL-TRNA(SEC) SELENIUM TRANSFERASE"/>
    <property type="match status" value="1"/>
</dbReference>
<evidence type="ECO:0000256" key="4">
    <source>
        <dbReference type="PIRSR" id="PIRSR618319-50"/>
    </source>
</evidence>
<evidence type="ECO:0000313" key="5">
    <source>
        <dbReference type="EMBL" id="RAV21855.1"/>
    </source>
</evidence>
<dbReference type="InterPro" id="IPR015424">
    <property type="entry name" value="PyrdxlP-dep_Trfase"/>
</dbReference>
<dbReference type="Pfam" id="PF03841">
    <property type="entry name" value="SelA"/>
    <property type="match status" value="1"/>
</dbReference>
<dbReference type="Gene3D" id="3.40.640.10">
    <property type="entry name" value="Type I PLP-dependent aspartate aminotransferase-like (Major domain)"/>
    <property type="match status" value="1"/>
</dbReference>
<feature type="modified residue" description="N6-(pyridoxal phosphate)lysine" evidence="4">
    <location>
        <position position="211"/>
    </location>
</feature>
<dbReference type="GO" id="GO:0004125">
    <property type="term" value="F:L-seryl-tRNA(Sec) selenium transferase activity"/>
    <property type="evidence" value="ECO:0007669"/>
    <property type="project" value="TreeGrafter"/>
</dbReference>
<dbReference type="RefSeq" id="WP_113030165.1">
    <property type="nucleotide sequence ID" value="NZ_QMFB01000003.1"/>
</dbReference>
<dbReference type="EMBL" id="QMFB01000003">
    <property type="protein sequence ID" value="RAV21855.1"/>
    <property type="molecule type" value="Genomic_DNA"/>
</dbReference>
<dbReference type="Proteomes" id="UP000250369">
    <property type="component" value="Unassembled WGS sequence"/>
</dbReference>
<gene>
    <name evidence="5" type="ORF">DQG23_07300</name>
</gene>
<comment type="caution">
    <text evidence="5">The sequence shown here is derived from an EMBL/GenBank/DDBJ whole genome shotgun (WGS) entry which is preliminary data.</text>
</comment>
<organism evidence="5 6">
    <name type="scientific">Paenibacillus contaminans</name>
    <dbReference type="NCBI Taxonomy" id="450362"/>
    <lineage>
        <taxon>Bacteria</taxon>
        <taxon>Bacillati</taxon>
        <taxon>Bacillota</taxon>
        <taxon>Bacilli</taxon>
        <taxon>Bacillales</taxon>
        <taxon>Paenibacillaceae</taxon>
        <taxon>Paenibacillus</taxon>
    </lineage>
</organism>
<dbReference type="OrthoDB" id="9787096at2"/>
<proteinExistence type="inferred from homology"/>
<evidence type="ECO:0008006" key="7">
    <source>
        <dbReference type="Google" id="ProtNLM"/>
    </source>
</evidence>
<name>A0A329MPP2_9BACL</name>
<sequence length="371" mass="39755">MTDFYAKLGVKTVINAADSYTMIGGSRMPAEVVEAMAQASRHFVPLDELQLRVSARIAELTRNEAAVVTNGAAAGLAVATAACMTGTDESLVRSLPFPGCLKNEVVIHRCQRNGFDMAITQTGAKLVEIGDVESTFAWQLESAIGERTACVMYFTSTQYSRGALPLEEVIRIADARGVPVVVDAAAQLPPVDNLWRLTQAGASLVIFSGGKTLCGPQSSGFIVGREALIAACRLHVGARISIGRPMKVGKEEMTGLLAAVERYVGLDHAAVKNRHEALVSSICSGLQSAGYDAERAYPGPTGQDYPLVKVDLSRTRFSPEKLATILRSGDPSILVALPWDKRYVVINPLHLREDEAAIVVSRMQEILASEA</sequence>
<evidence type="ECO:0000313" key="6">
    <source>
        <dbReference type="Proteomes" id="UP000250369"/>
    </source>
</evidence>
<evidence type="ECO:0000256" key="3">
    <source>
        <dbReference type="ARBA" id="ARBA00044507"/>
    </source>
</evidence>
<evidence type="ECO:0000256" key="2">
    <source>
        <dbReference type="ARBA" id="ARBA00022898"/>
    </source>
</evidence>
<keyword evidence="2 4" id="KW-0663">Pyridoxal phosphate</keyword>
<reference evidence="5 6" key="1">
    <citation type="journal article" date="2009" name="Int. J. Syst. Evol. Microbiol.">
        <title>Paenibacillus contaminans sp. nov., isolated from a contaminated laboratory plate.</title>
        <authorList>
            <person name="Chou J.H."/>
            <person name="Lee J.H."/>
            <person name="Lin M.C."/>
            <person name="Chang P.S."/>
            <person name="Arun A.B."/>
            <person name="Young C.C."/>
            <person name="Chen W.M."/>
        </authorList>
    </citation>
    <scope>NUCLEOTIDE SEQUENCE [LARGE SCALE GENOMIC DNA]</scope>
    <source>
        <strain evidence="5 6">CKOBP-6</strain>
    </source>
</reference>
<dbReference type="InterPro" id="IPR018319">
    <property type="entry name" value="SelA-like"/>
</dbReference>
<dbReference type="PANTHER" id="PTHR32328:SF0">
    <property type="entry name" value="L-SERYL-TRNA(SEC) SELENIUM TRANSFERASE"/>
    <property type="match status" value="1"/>
</dbReference>
<comment type="similarity">
    <text evidence="3">Belongs to the SelA family.</text>
</comment>
<keyword evidence="6" id="KW-1185">Reference proteome</keyword>
<dbReference type="InterPro" id="IPR015421">
    <property type="entry name" value="PyrdxlP-dep_Trfase_major"/>
</dbReference>
<evidence type="ECO:0000256" key="1">
    <source>
        <dbReference type="ARBA" id="ARBA00001933"/>
    </source>
</evidence>
<dbReference type="SUPFAM" id="SSF53383">
    <property type="entry name" value="PLP-dependent transferases"/>
    <property type="match status" value="1"/>
</dbReference>